<feature type="compositionally biased region" description="Low complexity" evidence="11">
    <location>
        <begin position="498"/>
        <end position="531"/>
    </location>
</feature>
<proteinExistence type="inferred from homology"/>
<evidence type="ECO:0000256" key="2">
    <source>
        <dbReference type="ARBA" id="ARBA00006831"/>
    </source>
</evidence>
<evidence type="ECO:0000256" key="10">
    <source>
        <dbReference type="ARBA" id="ARBA00023212"/>
    </source>
</evidence>
<evidence type="ECO:0000256" key="5">
    <source>
        <dbReference type="ARBA" id="ARBA00022701"/>
    </source>
</evidence>
<feature type="compositionally biased region" description="Gly residues" evidence="11">
    <location>
        <begin position="544"/>
        <end position="559"/>
    </location>
</feature>
<keyword evidence="5" id="KW-0493">Microtubule</keyword>
<evidence type="ECO:0000256" key="4">
    <source>
        <dbReference type="ARBA" id="ARBA00022490"/>
    </source>
</evidence>
<comment type="caution">
    <text evidence="12">The sequence shown here is derived from an EMBL/GenBank/DDBJ whole genome shotgun (WGS) entry which is preliminary data.</text>
</comment>
<dbReference type="GO" id="GO:0005874">
    <property type="term" value="C:microtubule"/>
    <property type="evidence" value="ECO:0007669"/>
    <property type="project" value="UniProtKB-KW"/>
</dbReference>
<evidence type="ECO:0000256" key="7">
    <source>
        <dbReference type="ARBA" id="ARBA00022840"/>
    </source>
</evidence>
<dbReference type="GO" id="GO:0007018">
    <property type="term" value="P:microtubule-based movement"/>
    <property type="evidence" value="ECO:0007669"/>
    <property type="project" value="InterPro"/>
</dbReference>
<evidence type="ECO:0000313" key="13">
    <source>
        <dbReference type="Proteomes" id="UP001203297"/>
    </source>
</evidence>
<evidence type="ECO:0000256" key="3">
    <source>
        <dbReference type="ARBA" id="ARBA00022448"/>
    </source>
</evidence>
<dbReference type="GO" id="GO:0005524">
    <property type="term" value="F:ATP binding"/>
    <property type="evidence" value="ECO:0007669"/>
    <property type="project" value="UniProtKB-KW"/>
</dbReference>
<dbReference type="GO" id="GO:0005868">
    <property type="term" value="C:cytoplasmic dynein complex"/>
    <property type="evidence" value="ECO:0007669"/>
    <property type="project" value="InterPro"/>
</dbReference>
<accession>A0AAD4QIV3</accession>
<comment type="similarity">
    <text evidence="2">Belongs to the dynein light intermediate chain family.</text>
</comment>
<dbReference type="InterPro" id="IPR008467">
    <property type="entry name" value="Dynein1_light_intermed_chain"/>
</dbReference>
<dbReference type="GO" id="GO:0035974">
    <property type="term" value="C:meiotic spindle pole body"/>
    <property type="evidence" value="ECO:0007669"/>
    <property type="project" value="TreeGrafter"/>
</dbReference>
<keyword evidence="9" id="KW-0505">Motor protein</keyword>
<dbReference type="Pfam" id="PF05783">
    <property type="entry name" value="DLIC"/>
    <property type="match status" value="2"/>
</dbReference>
<evidence type="ECO:0000256" key="11">
    <source>
        <dbReference type="SAM" id="MobiDB-lite"/>
    </source>
</evidence>
<dbReference type="EMBL" id="WTXG01000255">
    <property type="protein sequence ID" value="KAI0290079.1"/>
    <property type="molecule type" value="Genomic_DNA"/>
</dbReference>
<dbReference type="Gene3D" id="3.40.50.300">
    <property type="entry name" value="P-loop containing nucleotide triphosphate hydrolases"/>
    <property type="match status" value="1"/>
</dbReference>
<keyword evidence="7" id="KW-0067">ATP-binding</keyword>
<dbReference type="GO" id="GO:0000226">
    <property type="term" value="P:microtubule cytoskeleton organization"/>
    <property type="evidence" value="ECO:0007669"/>
    <property type="project" value="TreeGrafter"/>
</dbReference>
<dbReference type="PANTHER" id="PTHR12688:SF0">
    <property type="entry name" value="DYNEIN LIGHT INTERMEDIATE CHAIN"/>
    <property type="match status" value="1"/>
</dbReference>
<dbReference type="SUPFAM" id="SSF52540">
    <property type="entry name" value="P-loop containing nucleoside triphosphate hydrolases"/>
    <property type="match status" value="1"/>
</dbReference>
<dbReference type="GO" id="GO:0045504">
    <property type="term" value="F:dynein heavy chain binding"/>
    <property type="evidence" value="ECO:0007669"/>
    <property type="project" value="TreeGrafter"/>
</dbReference>
<comment type="subcellular location">
    <subcellularLocation>
        <location evidence="1">Cytoplasm</location>
        <location evidence="1">Cytoskeleton</location>
    </subcellularLocation>
</comment>
<evidence type="ECO:0000256" key="6">
    <source>
        <dbReference type="ARBA" id="ARBA00022741"/>
    </source>
</evidence>
<keyword evidence="8" id="KW-0243">Dynein</keyword>
<dbReference type="Proteomes" id="UP001203297">
    <property type="component" value="Unassembled WGS sequence"/>
</dbReference>
<evidence type="ECO:0000256" key="8">
    <source>
        <dbReference type="ARBA" id="ARBA00023017"/>
    </source>
</evidence>
<keyword evidence="4" id="KW-0963">Cytoplasm</keyword>
<evidence type="ECO:0000313" key="12">
    <source>
        <dbReference type="EMBL" id="KAI0290079.1"/>
    </source>
</evidence>
<reference evidence="12" key="1">
    <citation type="journal article" date="2022" name="New Phytol.">
        <title>Evolutionary transition to the ectomycorrhizal habit in the genomes of a hyperdiverse lineage of mushroom-forming fungi.</title>
        <authorList>
            <person name="Looney B."/>
            <person name="Miyauchi S."/>
            <person name="Morin E."/>
            <person name="Drula E."/>
            <person name="Courty P.E."/>
            <person name="Kohler A."/>
            <person name="Kuo A."/>
            <person name="LaButti K."/>
            <person name="Pangilinan J."/>
            <person name="Lipzen A."/>
            <person name="Riley R."/>
            <person name="Andreopoulos W."/>
            <person name="He G."/>
            <person name="Johnson J."/>
            <person name="Nolan M."/>
            <person name="Tritt A."/>
            <person name="Barry K.W."/>
            <person name="Grigoriev I.V."/>
            <person name="Nagy L.G."/>
            <person name="Hibbett D."/>
            <person name="Henrissat B."/>
            <person name="Matheny P.B."/>
            <person name="Labbe J."/>
            <person name="Martin F.M."/>
        </authorList>
    </citation>
    <scope>NUCLEOTIDE SEQUENCE</scope>
    <source>
        <strain evidence="12">BPL690</strain>
    </source>
</reference>
<evidence type="ECO:0000256" key="1">
    <source>
        <dbReference type="ARBA" id="ARBA00004245"/>
    </source>
</evidence>
<gene>
    <name evidence="12" type="ORF">B0F90DRAFT_1655181</name>
</gene>
<keyword evidence="6" id="KW-0547">Nucleotide-binding</keyword>
<keyword evidence="3" id="KW-0813">Transport</keyword>
<sequence>MNENSRSSSPDAPPQDLWLSILDSVSSSRSIPAKSVLILGQPSTGKSTIVSALLQKPTADISKDEPRTDFALGYDWVDVRDEGEEDILARLSIYTVPSSAPSYTALVSNFLHPQFALPHTAVVIVLDWTRPWTFLDELHTWLAWVESWVQGDGARELEVICEEHRERWHAHLQHYTEPSAEPLPASSSTLQGTILPLRSGTFTHNTAGVPIIVVCTKADLIDDNNDLVGAGASGMGGMVKGKGDEWEERTDGIMQILRTICLKYGAGLFYTTPQPTTLNVLRQYVLHALFVPPAPAPDGVIDGAAAPARNPFPFVHKSNTLDRDRIVVPAGWDSWGKIAVLRDGFDAKAWGEAWEHDLKSDAGVDAEGETSAQRLYRSLVPDQGLKPTHLPSLNNPTPEQAFLAKNYDENARRADRDPRGIFRTPPDASAPPAAGLVGPLGSSSFSLPAVERALADMEGGLGTRTGGGGAPSPTGQTQHEVLQNFFKSLLNTKDRATAASPGGVSSPVVSPVATVGKVPTTTTTTTGPRTTSGGGAGASMSAGTGTGTQMGGDSGAKDE</sequence>
<dbReference type="InterPro" id="IPR022780">
    <property type="entry name" value="Dynein_light_int_chain"/>
</dbReference>
<organism evidence="12 13">
    <name type="scientific">Multifurca ochricompacta</name>
    <dbReference type="NCBI Taxonomy" id="376703"/>
    <lineage>
        <taxon>Eukaryota</taxon>
        <taxon>Fungi</taxon>
        <taxon>Dikarya</taxon>
        <taxon>Basidiomycota</taxon>
        <taxon>Agaricomycotina</taxon>
        <taxon>Agaricomycetes</taxon>
        <taxon>Russulales</taxon>
        <taxon>Russulaceae</taxon>
        <taxon>Multifurca</taxon>
    </lineage>
</organism>
<name>A0AAD4QIV3_9AGAM</name>
<keyword evidence="10" id="KW-0206">Cytoskeleton</keyword>
<dbReference type="AlphaFoldDB" id="A0AAD4QIV3"/>
<dbReference type="InterPro" id="IPR027417">
    <property type="entry name" value="P-loop_NTPase"/>
</dbReference>
<dbReference type="PANTHER" id="PTHR12688">
    <property type="entry name" value="DYNEIN LIGHT INTERMEDIATE CHAIN"/>
    <property type="match status" value="1"/>
</dbReference>
<keyword evidence="13" id="KW-1185">Reference proteome</keyword>
<evidence type="ECO:0000256" key="9">
    <source>
        <dbReference type="ARBA" id="ARBA00023175"/>
    </source>
</evidence>
<feature type="region of interest" description="Disordered" evidence="11">
    <location>
        <begin position="496"/>
        <end position="559"/>
    </location>
</feature>
<protein>
    <submittedName>
        <fullName evidence="12">DLIC-domain-containing protein</fullName>
    </submittedName>
</protein>